<feature type="compositionally biased region" description="Low complexity" evidence="1">
    <location>
        <begin position="26"/>
        <end position="44"/>
    </location>
</feature>
<accession>A0A813EXQ7</accession>
<sequence>MDRRGLRPMRALPKTREVSKQTLEQAAPARGAADAAGSGCRSSSWYKESQQPLQAAKPQPGLPQQTEDQEKDGLLFLLQIHAEKQEQQEKENPTLPSDRQQQPKQKKHAEKVQKEGQQLPQRFLFRFKCANEEVVSFQTTVKAAGGHLEKAARIARECYRKFESGASKSEVLILRNELYKDLPSEGNHAAAQPGCSSPKSEAPRAAETFEPTYQAPRAAETFEPTYQ</sequence>
<protein>
    <submittedName>
        <fullName evidence="2">Uncharacterized protein</fullName>
    </submittedName>
</protein>
<proteinExistence type="predicted"/>
<reference evidence="2" key="1">
    <citation type="submission" date="2021-02" db="EMBL/GenBank/DDBJ databases">
        <authorList>
            <person name="Dougan E. K."/>
            <person name="Rhodes N."/>
            <person name="Thang M."/>
            <person name="Chan C."/>
        </authorList>
    </citation>
    <scope>NUCLEOTIDE SEQUENCE</scope>
</reference>
<dbReference type="EMBL" id="CAJNNV010019812">
    <property type="protein sequence ID" value="CAE8606767.1"/>
    <property type="molecule type" value="Genomic_DNA"/>
</dbReference>
<evidence type="ECO:0000256" key="1">
    <source>
        <dbReference type="SAM" id="MobiDB-lite"/>
    </source>
</evidence>
<dbReference type="Proteomes" id="UP000654075">
    <property type="component" value="Unassembled WGS sequence"/>
</dbReference>
<keyword evidence="3" id="KW-1185">Reference proteome</keyword>
<feature type="non-terminal residue" evidence="2">
    <location>
        <position position="1"/>
    </location>
</feature>
<comment type="caution">
    <text evidence="2">The sequence shown here is derived from an EMBL/GenBank/DDBJ whole genome shotgun (WGS) entry which is preliminary data.</text>
</comment>
<gene>
    <name evidence="2" type="ORF">PGLA1383_LOCUS24739</name>
</gene>
<evidence type="ECO:0000313" key="2">
    <source>
        <dbReference type="EMBL" id="CAE8606767.1"/>
    </source>
</evidence>
<organism evidence="2 3">
    <name type="scientific">Polarella glacialis</name>
    <name type="common">Dinoflagellate</name>
    <dbReference type="NCBI Taxonomy" id="89957"/>
    <lineage>
        <taxon>Eukaryota</taxon>
        <taxon>Sar</taxon>
        <taxon>Alveolata</taxon>
        <taxon>Dinophyceae</taxon>
        <taxon>Suessiales</taxon>
        <taxon>Suessiaceae</taxon>
        <taxon>Polarella</taxon>
    </lineage>
</organism>
<feature type="compositionally biased region" description="Basic and acidic residues" evidence="1">
    <location>
        <begin position="81"/>
        <end position="92"/>
    </location>
</feature>
<dbReference type="AlphaFoldDB" id="A0A813EXQ7"/>
<name>A0A813EXQ7_POLGL</name>
<feature type="region of interest" description="Disordered" evidence="1">
    <location>
        <begin position="184"/>
        <end position="227"/>
    </location>
</feature>
<evidence type="ECO:0000313" key="3">
    <source>
        <dbReference type="Proteomes" id="UP000654075"/>
    </source>
</evidence>
<feature type="region of interest" description="Disordered" evidence="1">
    <location>
        <begin position="1"/>
        <end position="117"/>
    </location>
</feature>
<feature type="compositionally biased region" description="Polar residues" evidence="1">
    <location>
        <begin position="94"/>
        <end position="103"/>
    </location>
</feature>